<dbReference type="InterPro" id="IPR017441">
    <property type="entry name" value="Protein_kinase_ATP_BS"/>
</dbReference>
<dbReference type="Pfam" id="PF12819">
    <property type="entry name" value="Malectin_like"/>
    <property type="match status" value="1"/>
</dbReference>
<dbReference type="Gene3D" id="1.10.510.10">
    <property type="entry name" value="Transferase(Phosphotransferase) domain 1"/>
    <property type="match status" value="1"/>
</dbReference>
<dbReference type="AlphaFoldDB" id="A0A835VD46"/>
<evidence type="ECO:0000256" key="7">
    <source>
        <dbReference type="ARBA" id="ARBA00022777"/>
    </source>
</evidence>
<evidence type="ECO:0000313" key="17">
    <source>
        <dbReference type="EMBL" id="KAG0496269.1"/>
    </source>
</evidence>
<gene>
    <name evidence="17" type="ORF">HPP92_000960</name>
</gene>
<feature type="chain" id="PRO_5032369036" description="Protein kinase domain-containing protein" evidence="15">
    <location>
        <begin position="24"/>
        <end position="836"/>
    </location>
</feature>
<keyword evidence="5 15" id="KW-0732">Signal</keyword>
<dbReference type="FunFam" id="2.60.120.430:FF:000001">
    <property type="entry name" value="Receptor-like protein kinase FERONIA"/>
    <property type="match status" value="1"/>
</dbReference>
<protein>
    <recommendedName>
        <fullName evidence="16">Protein kinase domain-containing protein</fullName>
    </recommendedName>
</protein>
<dbReference type="Pfam" id="PF07714">
    <property type="entry name" value="PK_Tyr_Ser-Thr"/>
    <property type="match status" value="1"/>
</dbReference>
<dbReference type="PROSITE" id="PS00107">
    <property type="entry name" value="PROTEIN_KINASE_ATP"/>
    <property type="match status" value="1"/>
</dbReference>
<keyword evidence="18" id="KW-1185">Reference proteome</keyword>
<evidence type="ECO:0000256" key="4">
    <source>
        <dbReference type="ARBA" id="ARBA00022692"/>
    </source>
</evidence>
<evidence type="ECO:0000256" key="12">
    <source>
        <dbReference type="PROSITE-ProRule" id="PRU10141"/>
    </source>
</evidence>
<dbReference type="EMBL" id="JADCNL010000001">
    <property type="protein sequence ID" value="KAG0496269.1"/>
    <property type="molecule type" value="Genomic_DNA"/>
</dbReference>
<proteinExistence type="predicted"/>
<keyword evidence="4 14" id="KW-0812">Transmembrane</keyword>
<comment type="subcellular location">
    <subcellularLocation>
        <location evidence="1">Membrane</location>
        <topology evidence="1">Single-pass membrane protein</topology>
    </subcellularLocation>
</comment>
<dbReference type="InterPro" id="IPR001245">
    <property type="entry name" value="Ser-Thr/Tyr_kinase_cat_dom"/>
</dbReference>
<evidence type="ECO:0000256" key="3">
    <source>
        <dbReference type="ARBA" id="ARBA00022679"/>
    </source>
</evidence>
<dbReference type="InterPro" id="IPR000719">
    <property type="entry name" value="Prot_kinase_dom"/>
</dbReference>
<evidence type="ECO:0000256" key="8">
    <source>
        <dbReference type="ARBA" id="ARBA00022840"/>
    </source>
</evidence>
<dbReference type="InterPro" id="IPR024788">
    <property type="entry name" value="Malectin-like_Carb-bd_dom"/>
</dbReference>
<evidence type="ECO:0000313" key="18">
    <source>
        <dbReference type="Proteomes" id="UP000636800"/>
    </source>
</evidence>
<dbReference type="Proteomes" id="UP000636800">
    <property type="component" value="Chromosome 1"/>
</dbReference>
<keyword evidence="11" id="KW-0325">Glycoprotein</keyword>
<keyword evidence="10 14" id="KW-0472">Membrane</keyword>
<evidence type="ECO:0000259" key="16">
    <source>
        <dbReference type="PROSITE" id="PS50011"/>
    </source>
</evidence>
<evidence type="ECO:0000256" key="11">
    <source>
        <dbReference type="ARBA" id="ARBA00023180"/>
    </source>
</evidence>
<dbReference type="GO" id="GO:0016020">
    <property type="term" value="C:membrane"/>
    <property type="evidence" value="ECO:0007669"/>
    <property type="project" value="UniProtKB-SubCell"/>
</dbReference>
<keyword evidence="3" id="KW-0808">Transferase</keyword>
<keyword evidence="6 12" id="KW-0547">Nucleotide-binding</keyword>
<evidence type="ECO:0000256" key="13">
    <source>
        <dbReference type="SAM" id="MobiDB-lite"/>
    </source>
</evidence>
<dbReference type="SUPFAM" id="SSF56112">
    <property type="entry name" value="Protein kinase-like (PK-like)"/>
    <property type="match status" value="1"/>
</dbReference>
<sequence length="836" mass="94249">MNLKLNWFLLLGFLSVFLGSGEAQLTPILINCGANASTSVDGRKWIGDTLHGNNFTISFPGIVVSTSATNVDSVYGDLYTTARVFNATSTYNFSTLSGTFYIRLHFFPFPSEIFDVNNSSFDVRTNNLKLVSKFNVAEEISWKNMRSNSNFSSLMKEYYLDTGLDNLWIEFIPGYGSLAFINVIEVIPVLYKFSHSISRLGNNYLALSSHGIETMYRLNMGGPDLETINDYNLRTKWESDDKYMFSVNTASKVSNKSTVSYTSSNDSANAPLEIYETARVSSDSQVLEKRSNMSWSFNVDPNFDYLVRLHFCEVQYDMANQRIFGIFIDNKTAAQSYDVFKHAKGMNKAYHEDFMNSLPQNFDMLWLQLGPDPSSSPAGSDAILNGLEVFKLSRNGYLANVPSRVGNGFPGKKKKVMSFWMIILVCSASLFVFSLVCAVIICLYIRKKRRIEINPNSNSPVWRPFLLGALSSTTNARASKAALNFNELLSNNRMGRMFSLADIKAATNNFDESLVIGVGGFGKVFKGEIEGMLVAIKRAHPQSQQGLKEFETEIEMLSKLRHQHLVAMIGYCDEQNEMILVYEYMAKGTLRSHLFGSDNPSLTWKQRIEICIGSARGLHYLHTGADRSVIHRDVKTTNILLDEKFVAKMADFGLSKAGPALDQTHVSTAVKGSFGYLDPEYFRRQQLTEKSDVYSFGVVLFEVLCGRPVINPTLPKDQINLTDWALRLQQRKSLETIVDPRLEGKYSQVSLEKFAEIAEKCLADQGRDRPTMGDVLWHLESVLQLHETHERSTQVETYAKSRDGIHEICLSHPHNLEGEEEHETDLEIPAANDERR</sequence>
<organism evidence="17 18">
    <name type="scientific">Vanilla planifolia</name>
    <name type="common">Vanilla</name>
    <dbReference type="NCBI Taxonomy" id="51239"/>
    <lineage>
        <taxon>Eukaryota</taxon>
        <taxon>Viridiplantae</taxon>
        <taxon>Streptophyta</taxon>
        <taxon>Embryophyta</taxon>
        <taxon>Tracheophyta</taxon>
        <taxon>Spermatophyta</taxon>
        <taxon>Magnoliopsida</taxon>
        <taxon>Liliopsida</taxon>
        <taxon>Asparagales</taxon>
        <taxon>Orchidaceae</taxon>
        <taxon>Vanilloideae</taxon>
        <taxon>Vanilleae</taxon>
        <taxon>Vanilla</taxon>
    </lineage>
</organism>
<dbReference type="GO" id="GO:0004674">
    <property type="term" value="F:protein serine/threonine kinase activity"/>
    <property type="evidence" value="ECO:0007669"/>
    <property type="project" value="UniProtKB-KW"/>
</dbReference>
<dbReference type="PROSITE" id="PS00108">
    <property type="entry name" value="PROTEIN_KINASE_ST"/>
    <property type="match status" value="1"/>
</dbReference>
<dbReference type="PROSITE" id="PS50011">
    <property type="entry name" value="PROTEIN_KINASE_DOM"/>
    <property type="match status" value="1"/>
</dbReference>
<keyword evidence="9 14" id="KW-1133">Transmembrane helix</keyword>
<dbReference type="OrthoDB" id="8062037at2759"/>
<evidence type="ECO:0000256" key="1">
    <source>
        <dbReference type="ARBA" id="ARBA00004167"/>
    </source>
</evidence>
<evidence type="ECO:0000256" key="15">
    <source>
        <dbReference type="SAM" id="SignalP"/>
    </source>
</evidence>
<dbReference type="FunFam" id="3.30.200.20:FF:000039">
    <property type="entry name" value="receptor-like protein kinase FERONIA"/>
    <property type="match status" value="1"/>
</dbReference>
<dbReference type="GO" id="GO:0005524">
    <property type="term" value="F:ATP binding"/>
    <property type="evidence" value="ECO:0007669"/>
    <property type="project" value="UniProtKB-UniRule"/>
</dbReference>
<dbReference type="InterPro" id="IPR011009">
    <property type="entry name" value="Kinase-like_dom_sf"/>
</dbReference>
<feature type="signal peptide" evidence="15">
    <location>
        <begin position="1"/>
        <end position="23"/>
    </location>
</feature>
<dbReference type="Gene3D" id="2.60.120.430">
    <property type="entry name" value="Galactose-binding lectin"/>
    <property type="match status" value="2"/>
</dbReference>
<dbReference type="CDD" id="cd14066">
    <property type="entry name" value="STKc_IRAK"/>
    <property type="match status" value="1"/>
</dbReference>
<evidence type="ECO:0000256" key="5">
    <source>
        <dbReference type="ARBA" id="ARBA00022729"/>
    </source>
</evidence>
<feature type="domain" description="Protein kinase" evidence="16">
    <location>
        <begin position="510"/>
        <end position="783"/>
    </location>
</feature>
<dbReference type="InterPro" id="IPR008271">
    <property type="entry name" value="Ser/Thr_kinase_AS"/>
</dbReference>
<name>A0A835VD46_VANPL</name>
<evidence type="ECO:0000256" key="6">
    <source>
        <dbReference type="ARBA" id="ARBA00022741"/>
    </source>
</evidence>
<feature type="binding site" evidence="12">
    <location>
        <position position="537"/>
    </location>
    <ligand>
        <name>ATP</name>
        <dbReference type="ChEBI" id="CHEBI:30616"/>
    </ligand>
</feature>
<evidence type="ECO:0000256" key="9">
    <source>
        <dbReference type="ARBA" id="ARBA00022989"/>
    </source>
</evidence>
<evidence type="ECO:0000256" key="2">
    <source>
        <dbReference type="ARBA" id="ARBA00022527"/>
    </source>
</evidence>
<reference evidence="17 18" key="1">
    <citation type="journal article" date="2020" name="Nat. Food">
        <title>A phased Vanilla planifolia genome enables genetic improvement of flavour and production.</title>
        <authorList>
            <person name="Hasing T."/>
            <person name="Tang H."/>
            <person name="Brym M."/>
            <person name="Khazi F."/>
            <person name="Huang T."/>
            <person name="Chambers A.H."/>
        </authorList>
    </citation>
    <scope>NUCLEOTIDE SEQUENCE [LARGE SCALE GENOMIC DNA]</scope>
    <source>
        <tissue evidence="17">Leaf</tissue>
    </source>
</reference>
<comment type="caution">
    <text evidence="17">The sequence shown here is derived from an EMBL/GenBank/DDBJ whole genome shotgun (WGS) entry which is preliminary data.</text>
</comment>
<keyword evidence="8 12" id="KW-0067">ATP-binding</keyword>
<evidence type="ECO:0000256" key="10">
    <source>
        <dbReference type="ARBA" id="ARBA00023136"/>
    </source>
</evidence>
<keyword evidence="7" id="KW-0418">Kinase</keyword>
<dbReference type="SMART" id="SM00220">
    <property type="entry name" value="S_TKc"/>
    <property type="match status" value="1"/>
</dbReference>
<evidence type="ECO:0000256" key="14">
    <source>
        <dbReference type="SAM" id="Phobius"/>
    </source>
</evidence>
<dbReference type="PANTHER" id="PTHR47989">
    <property type="entry name" value="OS01G0750732 PROTEIN"/>
    <property type="match status" value="1"/>
</dbReference>
<keyword evidence="2" id="KW-0723">Serine/threonine-protein kinase</keyword>
<dbReference type="FunFam" id="1.10.510.10:FF:000058">
    <property type="entry name" value="Receptor-like protein kinase FERONIA"/>
    <property type="match status" value="1"/>
</dbReference>
<feature type="region of interest" description="Disordered" evidence="13">
    <location>
        <begin position="814"/>
        <end position="836"/>
    </location>
</feature>
<dbReference type="Gene3D" id="3.30.200.20">
    <property type="entry name" value="Phosphorylase Kinase, domain 1"/>
    <property type="match status" value="1"/>
</dbReference>
<accession>A0A835VD46</accession>
<feature type="transmembrane region" description="Helical" evidence="14">
    <location>
        <begin position="419"/>
        <end position="445"/>
    </location>
</feature>
<dbReference type="PANTHER" id="PTHR47989:SF62">
    <property type="entry name" value="OS05G0423500 PROTEIN"/>
    <property type="match status" value="1"/>
</dbReference>